<dbReference type="InterPro" id="IPR008258">
    <property type="entry name" value="Transglycosylase_SLT_dom_1"/>
</dbReference>
<dbReference type="SUPFAM" id="SSF53850">
    <property type="entry name" value="Periplasmic binding protein-like II"/>
    <property type="match status" value="1"/>
</dbReference>
<organism evidence="6 7">
    <name type="scientific">Methylomonas koyamae</name>
    <dbReference type="NCBI Taxonomy" id="702114"/>
    <lineage>
        <taxon>Bacteria</taxon>
        <taxon>Pseudomonadati</taxon>
        <taxon>Pseudomonadota</taxon>
        <taxon>Gammaproteobacteria</taxon>
        <taxon>Methylococcales</taxon>
        <taxon>Methylococcaceae</taxon>
        <taxon>Methylomonas</taxon>
    </lineage>
</organism>
<evidence type="ECO:0000259" key="5">
    <source>
        <dbReference type="SMART" id="SM00062"/>
    </source>
</evidence>
<dbReference type="AlphaFoldDB" id="A0A177NTV3"/>
<keyword evidence="3" id="KW-0732">Signal</keyword>
<dbReference type="InterPro" id="IPR001638">
    <property type="entry name" value="Solute-binding_3/MltF_N"/>
</dbReference>
<dbReference type="GO" id="GO:0009253">
    <property type="term" value="P:peptidoglycan catabolic process"/>
    <property type="evidence" value="ECO:0007669"/>
    <property type="project" value="TreeGrafter"/>
</dbReference>
<dbReference type="EMBL" id="LUUK01000100">
    <property type="protein sequence ID" value="OAI21415.1"/>
    <property type="molecule type" value="Genomic_DNA"/>
</dbReference>
<evidence type="ECO:0000313" key="7">
    <source>
        <dbReference type="Proteomes" id="UP000077628"/>
    </source>
</evidence>
<dbReference type="GO" id="GO:0008933">
    <property type="term" value="F:peptidoglycan lytic transglycosylase activity"/>
    <property type="evidence" value="ECO:0007669"/>
    <property type="project" value="TreeGrafter"/>
</dbReference>
<dbReference type="STRING" id="702114.A1355_02730"/>
<dbReference type="Pfam" id="PF01464">
    <property type="entry name" value="SLT"/>
    <property type="match status" value="1"/>
</dbReference>
<keyword evidence="4" id="KW-0998">Cell outer membrane</keyword>
<dbReference type="Gene3D" id="1.10.530.10">
    <property type="match status" value="1"/>
</dbReference>
<evidence type="ECO:0000256" key="3">
    <source>
        <dbReference type="ARBA" id="ARBA00022729"/>
    </source>
</evidence>
<evidence type="ECO:0000256" key="4">
    <source>
        <dbReference type="ARBA" id="ARBA00023237"/>
    </source>
</evidence>
<evidence type="ECO:0000256" key="1">
    <source>
        <dbReference type="ARBA" id="ARBA00004339"/>
    </source>
</evidence>
<dbReference type="Proteomes" id="UP000077628">
    <property type="component" value="Unassembled WGS sequence"/>
</dbReference>
<accession>A0A177NTV3</accession>
<keyword evidence="4" id="KW-0472">Membrane</keyword>
<evidence type="ECO:0000313" key="6">
    <source>
        <dbReference type="EMBL" id="OAI21415.1"/>
    </source>
</evidence>
<protein>
    <submittedName>
        <fullName evidence="6">Lytic transglycosylase F</fullName>
    </submittedName>
</protein>
<proteinExistence type="inferred from homology"/>
<dbReference type="SUPFAM" id="SSF53955">
    <property type="entry name" value="Lysozyme-like"/>
    <property type="match status" value="1"/>
</dbReference>
<comment type="caution">
    <text evidence="6">The sequence shown here is derived from an EMBL/GenBank/DDBJ whole genome shotgun (WGS) entry which is preliminary data.</text>
</comment>
<reference evidence="7" key="1">
    <citation type="submission" date="2016-03" db="EMBL/GenBank/DDBJ databases">
        <authorList>
            <person name="Heylen K."/>
            <person name="De Vos P."/>
            <person name="Vekeman B."/>
        </authorList>
    </citation>
    <scope>NUCLEOTIDE SEQUENCE [LARGE SCALE GENOMIC DNA]</scope>
    <source>
        <strain evidence="7">R-45383</strain>
    </source>
</reference>
<dbReference type="CDD" id="cd01009">
    <property type="entry name" value="PBP2_YfhD_N"/>
    <property type="match status" value="1"/>
</dbReference>
<comment type="subcellular location">
    <subcellularLocation>
        <location evidence="1">Cell outer membrane</location>
        <topology evidence="1">Peripheral membrane protein</topology>
    </subcellularLocation>
</comment>
<name>A0A177NTV3_9GAMM</name>
<sequence length="436" mass="49933">MLERRLIRVLAPHSRTLYFHDKGRERGLTAELVRNFERYINHQYAKQLHKRPITVVIVPTTRDRLIDDLNRGLGDIVAADLTKTPERLDLVDFLAPDDYSISELVLVRRGGEVIANVEDLSGKTVHVRPSSSYHASLTALNDRLKSAGKAPVNIVTVPDAIEDEDLMEMLNAGLVGIIIVDDWKADIWAKVLPNITVTDVAVRSAGQSGWVFRKQSPELQAVLRDFYFNDVKKHRLIEQTIVAFNKNIEQIRNNTADQEWQRFADMLKLFEKYGDQYRFDPLMLAAQGFQESQLRQSARGPTGAIGVMQVLPSTGRSLNVGDVRRLEANIHAGAKYLDDLMVRYFSDIEFRDDDRTLFAFASYNAGPGAITRLRHEAEKRGFDPNRWFNNLELVVADKIGWETTTYVRNIYKYYAAYKLQLAIQQHQQQTREQFIP</sequence>
<comment type="similarity">
    <text evidence="2">Belongs to the bacterial solute-binding protein 3 family.</text>
</comment>
<dbReference type="Gene3D" id="3.40.190.10">
    <property type="entry name" value="Periplasmic binding protein-like II"/>
    <property type="match status" value="2"/>
</dbReference>
<dbReference type="PANTHER" id="PTHR35936">
    <property type="entry name" value="MEMBRANE-BOUND LYTIC MUREIN TRANSGLYCOSYLASE F"/>
    <property type="match status" value="1"/>
</dbReference>
<dbReference type="InterPro" id="IPR023346">
    <property type="entry name" value="Lysozyme-like_dom_sf"/>
</dbReference>
<evidence type="ECO:0000256" key="2">
    <source>
        <dbReference type="ARBA" id="ARBA00010333"/>
    </source>
</evidence>
<dbReference type="SMART" id="SM00062">
    <property type="entry name" value="PBPb"/>
    <property type="match status" value="1"/>
</dbReference>
<gene>
    <name evidence="6" type="ORF">A1355_02730</name>
</gene>
<dbReference type="CDD" id="cd13403">
    <property type="entry name" value="MLTF-like"/>
    <property type="match status" value="1"/>
</dbReference>
<dbReference type="Pfam" id="PF00497">
    <property type="entry name" value="SBP_bac_3"/>
    <property type="match status" value="1"/>
</dbReference>
<feature type="domain" description="Solute-binding protein family 3/N-terminal" evidence="5">
    <location>
        <begin position="6"/>
        <end position="243"/>
    </location>
</feature>
<keyword evidence="7" id="KW-1185">Reference proteome</keyword>
<dbReference type="PANTHER" id="PTHR35936:SF32">
    <property type="entry name" value="MEMBRANE-BOUND LYTIC MUREIN TRANSGLYCOSYLASE F"/>
    <property type="match status" value="1"/>
</dbReference>
<dbReference type="GO" id="GO:0009279">
    <property type="term" value="C:cell outer membrane"/>
    <property type="evidence" value="ECO:0007669"/>
    <property type="project" value="UniProtKB-SubCell"/>
</dbReference>